<protein>
    <recommendedName>
        <fullName evidence="1">Toprim domain-containing protein</fullName>
    </recommendedName>
</protein>
<dbReference type="InterPro" id="IPR006171">
    <property type="entry name" value="TOPRIM_dom"/>
</dbReference>
<proteinExistence type="predicted"/>
<dbReference type="Gene3D" id="3.40.50.140">
    <property type="match status" value="1"/>
</dbReference>
<dbReference type="Proteomes" id="UP000267159">
    <property type="component" value="Unassembled WGS sequence"/>
</dbReference>
<feature type="domain" description="Toprim" evidence="1">
    <location>
        <begin position="4"/>
        <end position="141"/>
    </location>
</feature>
<name>A0A3L8ABL7_9BACE</name>
<comment type="caution">
    <text evidence="2">The sequence shown here is derived from an EMBL/GenBank/DDBJ whole genome shotgun (WGS) entry which is preliminary data.</text>
</comment>
<sequence length="240" mass="27588">MIAILTDKPNVGKEIARILGAHTREDGYMSGNGYMVTWTFGNMLSLAMPKDYGMDRPERGDFPINPAPFRLMVKHIKTDTGWIPDINAVLQLKVIEKVFDACESIIAATDASREGEIRKYYTKKNYERALLELLTEGTAYISHGSPSIMQYSYDWAYEEAPDFRPVGLETQIMVTWSVKDAMNDEMESYFNSDYQESYVITPVTTFHLTPDTEKPFSMDDFPERFSQWLTCFIKLITNNF</sequence>
<dbReference type="EMBL" id="RAZM01000038">
    <property type="protein sequence ID" value="RLT79700.1"/>
    <property type="molecule type" value="Genomic_DNA"/>
</dbReference>
<evidence type="ECO:0000259" key="1">
    <source>
        <dbReference type="Pfam" id="PF01751"/>
    </source>
</evidence>
<dbReference type="InterPro" id="IPR023405">
    <property type="entry name" value="Topo_IA_core_domain"/>
</dbReference>
<dbReference type="SUPFAM" id="SSF56712">
    <property type="entry name" value="Prokaryotic type I DNA topoisomerase"/>
    <property type="match status" value="1"/>
</dbReference>
<evidence type="ECO:0000313" key="3">
    <source>
        <dbReference type="Proteomes" id="UP000267159"/>
    </source>
</evidence>
<reference evidence="2 3" key="1">
    <citation type="submission" date="2018-09" db="EMBL/GenBank/DDBJ databases">
        <title>Murine metabolic-syndrome-specific gut microbial biobank.</title>
        <authorList>
            <person name="Liu C."/>
        </authorList>
    </citation>
    <scope>NUCLEOTIDE SEQUENCE [LARGE SCALE GENOMIC DNA]</scope>
    <source>
        <strain evidence="2 3">0.1X-D8-26</strain>
    </source>
</reference>
<evidence type="ECO:0000313" key="2">
    <source>
        <dbReference type="EMBL" id="RLT79700.1"/>
    </source>
</evidence>
<dbReference type="AlphaFoldDB" id="A0A3L8ABL7"/>
<dbReference type="Pfam" id="PF01751">
    <property type="entry name" value="Toprim"/>
    <property type="match status" value="1"/>
</dbReference>
<accession>A0A3L8ABL7</accession>
<gene>
    <name evidence="2" type="ORF">D7Y07_12230</name>
</gene>
<organism evidence="2 3">
    <name type="scientific">Bacteroides acidifaciens</name>
    <dbReference type="NCBI Taxonomy" id="85831"/>
    <lineage>
        <taxon>Bacteria</taxon>
        <taxon>Pseudomonadati</taxon>
        <taxon>Bacteroidota</taxon>
        <taxon>Bacteroidia</taxon>
        <taxon>Bacteroidales</taxon>
        <taxon>Bacteroidaceae</taxon>
        <taxon>Bacteroides</taxon>
    </lineage>
</organism>